<sequence>MQRPMPPITPLNRYEQLFQQYGAIDIEKRPMTKNPEAIQAYQTIQKLKQPGAAPIFEQNKIIKQKLPTPPVDVKQAWANNCLDRFADRFLISINDFDENGRFYVQNEITVQLEGNQAKQRLQKTTYKEEKLQKLAQKRIGMTRSRMQSQIEPPREEQRSMISQYLQSGLDIDDKADFKEIEGDDFIQIQLGKVWK</sequence>
<gene>
    <name evidence="2" type="ORF">HINF_LOCUS14250</name>
    <name evidence="1" type="ORF">HINF_LOCUS48761</name>
</gene>
<proteinExistence type="predicted"/>
<accession>A0AA86QT78</accession>
<dbReference type="AlphaFoldDB" id="A0AA86QT78"/>
<evidence type="ECO:0000313" key="1">
    <source>
        <dbReference type="EMBL" id="CAI9961116.1"/>
    </source>
</evidence>
<protein>
    <submittedName>
        <fullName evidence="2">Hypothetical_protein</fullName>
    </submittedName>
</protein>
<evidence type="ECO:0000313" key="2">
    <source>
        <dbReference type="EMBL" id="CAL5995798.1"/>
    </source>
</evidence>
<comment type="caution">
    <text evidence="1">The sequence shown here is derived from an EMBL/GenBank/DDBJ whole genome shotgun (WGS) entry which is preliminary data.</text>
</comment>
<reference evidence="1" key="1">
    <citation type="submission" date="2023-06" db="EMBL/GenBank/DDBJ databases">
        <authorList>
            <person name="Kurt Z."/>
        </authorList>
    </citation>
    <scope>NUCLEOTIDE SEQUENCE</scope>
</reference>
<dbReference type="EMBL" id="CAXDID020000033">
    <property type="protein sequence ID" value="CAL5995798.1"/>
    <property type="molecule type" value="Genomic_DNA"/>
</dbReference>
<organism evidence="1">
    <name type="scientific">Hexamita inflata</name>
    <dbReference type="NCBI Taxonomy" id="28002"/>
    <lineage>
        <taxon>Eukaryota</taxon>
        <taxon>Metamonada</taxon>
        <taxon>Diplomonadida</taxon>
        <taxon>Hexamitidae</taxon>
        <taxon>Hexamitinae</taxon>
        <taxon>Hexamita</taxon>
    </lineage>
</organism>
<dbReference type="Proteomes" id="UP001642409">
    <property type="component" value="Unassembled WGS sequence"/>
</dbReference>
<keyword evidence="3" id="KW-1185">Reference proteome</keyword>
<evidence type="ECO:0000313" key="3">
    <source>
        <dbReference type="Proteomes" id="UP001642409"/>
    </source>
</evidence>
<name>A0AA86QT78_9EUKA</name>
<dbReference type="EMBL" id="CATOUU010000937">
    <property type="protein sequence ID" value="CAI9961116.1"/>
    <property type="molecule type" value="Genomic_DNA"/>
</dbReference>
<reference evidence="2 3" key="2">
    <citation type="submission" date="2024-07" db="EMBL/GenBank/DDBJ databases">
        <authorList>
            <person name="Akdeniz Z."/>
        </authorList>
    </citation>
    <scope>NUCLEOTIDE SEQUENCE [LARGE SCALE GENOMIC DNA]</scope>
</reference>